<evidence type="ECO:0000313" key="5">
    <source>
        <dbReference type="Proteomes" id="UP001363622"/>
    </source>
</evidence>
<dbReference type="PANTHER" id="PTHR43658">
    <property type="entry name" value="SHORT-CHAIN DEHYDROGENASE/REDUCTASE"/>
    <property type="match status" value="1"/>
</dbReference>
<evidence type="ECO:0000256" key="1">
    <source>
        <dbReference type="ARBA" id="ARBA00022857"/>
    </source>
</evidence>
<name>A0ABR1KTR1_9PEZI</name>
<dbReference type="PRINTS" id="PR00081">
    <property type="entry name" value="GDHRDH"/>
</dbReference>
<accession>A0ABR1KTR1</accession>
<evidence type="ECO:0000313" key="4">
    <source>
        <dbReference type="EMBL" id="KAK7520400.1"/>
    </source>
</evidence>
<comment type="caution">
    <text evidence="4">The sequence shown here is derived from an EMBL/GenBank/DDBJ whole genome shotgun (WGS) entry which is preliminary data.</text>
</comment>
<dbReference type="Pfam" id="PF00106">
    <property type="entry name" value="adh_short"/>
    <property type="match status" value="1"/>
</dbReference>
<dbReference type="InterPro" id="IPR036291">
    <property type="entry name" value="NAD(P)-bd_dom_sf"/>
</dbReference>
<organism evidence="4 5">
    <name type="scientific">Phyllosticta citriasiana</name>
    <dbReference type="NCBI Taxonomy" id="595635"/>
    <lineage>
        <taxon>Eukaryota</taxon>
        <taxon>Fungi</taxon>
        <taxon>Dikarya</taxon>
        <taxon>Ascomycota</taxon>
        <taxon>Pezizomycotina</taxon>
        <taxon>Dothideomycetes</taxon>
        <taxon>Dothideomycetes incertae sedis</taxon>
        <taxon>Botryosphaeriales</taxon>
        <taxon>Phyllostictaceae</taxon>
        <taxon>Phyllosticta</taxon>
    </lineage>
</organism>
<dbReference type="SMART" id="SM00822">
    <property type="entry name" value="PKS_KR"/>
    <property type="match status" value="1"/>
</dbReference>
<reference evidence="4 5" key="1">
    <citation type="submission" date="2024-04" db="EMBL/GenBank/DDBJ databases">
        <title>Phyllosticta paracitricarpa is synonymous to the EU quarantine fungus P. citricarpa based on phylogenomic analyses.</title>
        <authorList>
            <consortium name="Lawrence Berkeley National Laboratory"/>
            <person name="Van Ingen-Buijs V.A."/>
            <person name="Van Westerhoven A.C."/>
            <person name="Haridas S."/>
            <person name="Skiadas P."/>
            <person name="Martin F."/>
            <person name="Groenewald J.Z."/>
            <person name="Crous P.W."/>
            <person name="Seidl M.F."/>
        </authorList>
    </citation>
    <scope>NUCLEOTIDE SEQUENCE [LARGE SCALE GENOMIC DNA]</scope>
    <source>
        <strain evidence="4 5">CBS 123371</strain>
    </source>
</reference>
<dbReference type="Proteomes" id="UP001363622">
    <property type="component" value="Unassembled WGS sequence"/>
</dbReference>
<dbReference type="SUPFAM" id="SSF51735">
    <property type="entry name" value="NAD(P)-binding Rossmann-fold domains"/>
    <property type="match status" value="1"/>
</dbReference>
<protein>
    <recommendedName>
        <fullName evidence="3">Ketoreductase domain-containing protein</fullName>
    </recommendedName>
</protein>
<feature type="domain" description="Ketoreductase" evidence="3">
    <location>
        <begin position="6"/>
        <end position="199"/>
    </location>
</feature>
<dbReference type="Gene3D" id="3.40.50.720">
    <property type="entry name" value="NAD(P)-binding Rossmann-like Domain"/>
    <property type="match status" value="1"/>
</dbReference>
<dbReference type="InterPro" id="IPR020904">
    <property type="entry name" value="Sc_DH/Rdtase_CS"/>
</dbReference>
<dbReference type="InterPro" id="IPR057326">
    <property type="entry name" value="KR_dom"/>
</dbReference>
<evidence type="ECO:0000259" key="3">
    <source>
        <dbReference type="SMART" id="SM00822"/>
    </source>
</evidence>
<proteinExistence type="predicted"/>
<sequence length="263" mass="28290">MQIRGRLFIISGGANGLGRATAQDLHAHGAYVSVLDVKRDAGRYLVDALGHERCRFFESDVTNTDSIAAAIKGSVEWAKEAQVPLGGVLAAAGVGNAGVIINKKNEPMPLSDFDYILNINLRGTVDLIRQVIPHMTSNTPSGPDSERGVIIMVSSSTAFEAQMGQAAYAASKGAVLSMTLPLARDLGRFGIRVMSIAPSLFDTNMIARLSESARKNLEKGMEFPKRPGKPHEFALMVRQIVENGMLNGEVIRLDAAMRMPAKL</sequence>
<keyword evidence="5" id="KW-1185">Reference proteome</keyword>
<dbReference type="InterPro" id="IPR002347">
    <property type="entry name" value="SDR_fam"/>
</dbReference>
<dbReference type="PROSITE" id="PS00061">
    <property type="entry name" value="ADH_SHORT"/>
    <property type="match status" value="1"/>
</dbReference>
<keyword evidence="2" id="KW-0560">Oxidoreductase</keyword>
<keyword evidence="1" id="KW-0521">NADP</keyword>
<dbReference type="EMBL" id="JBBPHU010000003">
    <property type="protein sequence ID" value="KAK7520400.1"/>
    <property type="molecule type" value="Genomic_DNA"/>
</dbReference>
<gene>
    <name evidence="4" type="ORF">IWZ03DRAFT_136001</name>
</gene>
<dbReference type="PANTHER" id="PTHR43658:SF8">
    <property type="entry name" value="17-BETA-HYDROXYSTEROID DEHYDROGENASE 14-RELATED"/>
    <property type="match status" value="1"/>
</dbReference>
<evidence type="ECO:0000256" key="2">
    <source>
        <dbReference type="ARBA" id="ARBA00023002"/>
    </source>
</evidence>